<dbReference type="HOGENOM" id="CLU_045103_0_0_6"/>
<evidence type="ECO:0000313" key="3">
    <source>
        <dbReference type="Proteomes" id="UP000029640"/>
    </source>
</evidence>
<dbReference type="RefSeq" id="WP_035514362.1">
    <property type="nucleotide sequence ID" value="NZ_KN234748.1"/>
</dbReference>
<protein>
    <submittedName>
        <fullName evidence="2">Glutathione S-transferase</fullName>
    </submittedName>
</protein>
<keyword evidence="3" id="KW-1185">Reference proteome</keyword>
<accession>A0A095XZD9</accession>
<name>A0A095XZD9_9GAMM</name>
<feature type="domain" description="GST N-terminal" evidence="1">
    <location>
        <begin position="7"/>
        <end position="85"/>
    </location>
</feature>
<dbReference type="InterPro" id="IPR004045">
    <property type="entry name" value="Glutathione_S-Trfase_N"/>
</dbReference>
<dbReference type="Gene3D" id="3.40.30.10">
    <property type="entry name" value="Glutaredoxin"/>
    <property type="match status" value="1"/>
</dbReference>
<dbReference type="Pfam" id="PF13417">
    <property type="entry name" value="GST_N_3"/>
    <property type="match status" value="1"/>
</dbReference>
<dbReference type="InterPro" id="IPR036282">
    <property type="entry name" value="Glutathione-S-Trfase_C_sf"/>
</dbReference>
<dbReference type="EMBL" id="AUVB01000012">
    <property type="protein sequence ID" value="KGE05111.1"/>
    <property type="molecule type" value="Genomic_DNA"/>
</dbReference>
<comment type="caution">
    <text evidence="2">The sequence shown here is derived from an EMBL/GenBank/DDBJ whole genome shotgun (WGS) entry which is preliminary data.</text>
</comment>
<evidence type="ECO:0000313" key="2">
    <source>
        <dbReference type="EMBL" id="KGE05111.1"/>
    </source>
</evidence>
<sequence length="343" mass="37547">MAELLRLIGGTGSPYTRKMVALLRYRRIPYAVTWAHPAQELERLGIAPPRPVLLPTLLFEEDGDVRARCDSTPLIRRLETDYAGRSAVPTDPALAFIDYLLEDFADEWGTKWMFHYRWCRGADAAKAATVLPLTIDVSLPPRELEAVARAFGDRQIERLWVVGSNSTTAAVIEASYERFLAAFAAHLETQPCLLGRRPGASDFALFGQLSQLCAFDPTPRAIADELAPRAVAWVDRLEDLSGLEPADDDWNDSGAPPATLRPLLAEVGRVYAPALLANAAAVSAGDAEWETDIDGASWRQRSFPYQAKCLGWIREHYAALDDAARGRVASLLAGTGCEALVAV</sequence>
<evidence type="ECO:0000259" key="1">
    <source>
        <dbReference type="Pfam" id="PF13417"/>
    </source>
</evidence>
<dbReference type="InterPro" id="IPR036249">
    <property type="entry name" value="Thioredoxin-like_sf"/>
</dbReference>
<dbReference type="CDD" id="cd00299">
    <property type="entry name" value="GST_C_family"/>
    <property type="match status" value="1"/>
</dbReference>
<dbReference type="Gene3D" id="1.20.1050.10">
    <property type="match status" value="1"/>
</dbReference>
<dbReference type="SUPFAM" id="SSF47616">
    <property type="entry name" value="GST C-terminal domain-like"/>
    <property type="match status" value="1"/>
</dbReference>
<dbReference type="SUPFAM" id="SSF52833">
    <property type="entry name" value="Thioredoxin-like"/>
    <property type="match status" value="1"/>
</dbReference>
<keyword evidence="2" id="KW-0808">Transferase</keyword>
<dbReference type="AlphaFoldDB" id="A0A095XZD9"/>
<organism evidence="2 3">
    <name type="scientific">Pseudohaliea rubra DSM 19751</name>
    <dbReference type="NCBI Taxonomy" id="1265313"/>
    <lineage>
        <taxon>Bacteria</taxon>
        <taxon>Pseudomonadati</taxon>
        <taxon>Pseudomonadota</taxon>
        <taxon>Gammaproteobacteria</taxon>
        <taxon>Cellvibrionales</taxon>
        <taxon>Halieaceae</taxon>
        <taxon>Pseudohaliea</taxon>
    </lineage>
</organism>
<dbReference type="GO" id="GO:0016740">
    <property type="term" value="F:transferase activity"/>
    <property type="evidence" value="ECO:0007669"/>
    <property type="project" value="UniProtKB-KW"/>
</dbReference>
<proteinExistence type="predicted"/>
<dbReference type="STRING" id="1265313.HRUBRA_00313"/>
<dbReference type="PATRIC" id="fig|1265313.6.peg.313"/>
<gene>
    <name evidence="2" type="ORF">HRUBRA_00313</name>
</gene>
<dbReference type="eggNOG" id="COG0625">
    <property type="taxonomic scope" value="Bacteria"/>
</dbReference>
<dbReference type="Proteomes" id="UP000029640">
    <property type="component" value="Unassembled WGS sequence"/>
</dbReference>
<reference evidence="2 3" key="1">
    <citation type="journal article" date="2014" name="Genome Announc.">
        <title>Genome Sequence of Gammaproteobacterial Pseudohaliea rubra Type Strain DSM 19751, Isolated from Coastal Seawater of the Mediterranean Sea.</title>
        <authorList>
            <person name="Spring S."/>
            <person name="Fiebig A."/>
            <person name="Riedel T."/>
            <person name="Goker M."/>
            <person name="Klenk H.P."/>
        </authorList>
    </citation>
    <scope>NUCLEOTIDE SEQUENCE [LARGE SCALE GENOMIC DNA]</scope>
    <source>
        <strain evidence="2 3">DSM 19751</strain>
    </source>
</reference>
<dbReference type="OrthoDB" id="7054557at2"/>